<feature type="compositionally biased region" description="Basic residues" evidence="1">
    <location>
        <begin position="578"/>
        <end position="594"/>
    </location>
</feature>
<evidence type="ECO:0000313" key="2">
    <source>
        <dbReference type="Proteomes" id="UP000095287"/>
    </source>
</evidence>
<dbReference type="WBParaSite" id="L893_g19437.t1">
    <property type="protein sequence ID" value="L893_g19437.t1"/>
    <property type="gene ID" value="L893_g19437"/>
</dbReference>
<evidence type="ECO:0000256" key="1">
    <source>
        <dbReference type="SAM" id="MobiDB-lite"/>
    </source>
</evidence>
<keyword evidence="2" id="KW-1185">Reference proteome</keyword>
<feature type="compositionally biased region" description="Low complexity" evidence="1">
    <location>
        <begin position="595"/>
        <end position="612"/>
    </location>
</feature>
<protein>
    <submittedName>
        <fullName evidence="3">INCENP_ARK-bind domain-containing protein</fullName>
    </submittedName>
</protein>
<organism evidence="2 3">
    <name type="scientific">Steinernema glaseri</name>
    <dbReference type="NCBI Taxonomy" id="37863"/>
    <lineage>
        <taxon>Eukaryota</taxon>
        <taxon>Metazoa</taxon>
        <taxon>Ecdysozoa</taxon>
        <taxon>Nematoda</taxon>
        <taxon>Chromadorea</taxon>
        <taxon>Rhabditida</taxon>
        <taxon>Tylenchina</taxon>
        <taxon>Panagrolaimomorpha</taxon>
        <taxon>Strongyloidoidea</taxon>
        <taxon>Steinernematidae</taxon>
        <taxon>Steinernema</taxon>
    </lineage>
</organism>
<dbReference type="AlphaFoldDB" id="A0A1I7YT43"/>
<feature type="region of interest" description="Disordered" evidence="1">
    <location>
        <begin position="541"/>
        <end position="622"/>
    </location>
</feature>
<feature type="region of interest" description="Disordered" evidence="1">
    <location>
        <begin position="199"/>
        <end position="305"/>
    </location>
</feature>
<feature type="region of interest" description="Disordered" evidence="1">
    <location>
        <begin position="341"/>
        <end position="458"/>
    </location>
</feature>
<sequence length="622" mass="69391">MRENTTCPVVCGPVNSRAGSLHGPRSLGVAVPSAESAARICTVANKFSVLERRLRTSLYAPPANSHKLPRSVSARKFVFPESLSPGGYNLTRIRSLSRAFQGGSTSSNTPPPPPPQELALFLGRCDRRSDSASCPAELPDSPHLKQVASMKDEEGSGVCTQQPPGDLGAIKVDEPLPKMTKPEPAPAFDDSCFKAPINAAPRKSTHRRPKVMNGRANGHVSPPPARKSGASLIANVLGPPPAPAVLGAASTSQPPKPAQPPREMKPSSKKTAKHRCPQISSFFHAEYPELPAESTEKPPESAEENANVFADEVIIDDFSLITFSSEEDLKIFKKLAEARAREREELAKKQQYLEDVRLGKVKKKGRKSKAQLEKEKKEEKRRKKLERKKARKERREQRRRERREKGLPEKPPKERKEKKPKVKKEPLDDDALFRRPKEQLLNKKKGTDSPPPQANPRCILNSHKKRLLWTYKRLLERRPSFSVIALFCRRGNLRSAHVTAAALHTHHSRVPVVWRPRASVVVAAERPAYLLLVSSPPVITRDTHVDQSSSSPSQRVPGRRSHFLSSKGRRDVVCTASSRRRRSRRPPPRRRRSTRCSATLRSTRTITSTDTSRAPRQLRTPP</sequence>
<feature type="compositionally biased region" description="Basic residues" evidence="1">
    <location>
        <begin position="359"/>
        <end position="369"/>
    </location>
</feature>
<feature type="compositionally biased region" description="Basic residues" evidence="1">
    <location>
        <begin position="267"/>
        <end position="276"/>
    </location>
</feature>
<proteinExistence type="predicted"/>
<feature type="compositionally biased region" description="Basic and acidic residues" evidence="1">
    <location>
        <begin position="341"/>
        <end position="358"/>
    </location>
</feature>
<feature type="compositionally biased region" description="Basic residues" evidence="1">
    <location>
        <begin position="379"/>
        <end position="392"/>
    </location>
</feature>
<name>A0A1I7YT43_9BILA</name>
<feature type="compositionally biased region" description="Basic and acidic residues" evidence="1">
    <location>
        <begin position="393"/>
        <end position="447"/>
    </location>
</feature>
<dbReference type="Proteomes" id="UP000095287">
    <property type="component" value="Unplaced"/>
</dbReference>
<accession>A0A1I7YT43</accession>
<evidence type="ECO:0000313" key="3">
    <source>
        <dbReference type="WBParaSite" id="L893_g19437.t1"/>
    </source>
</evidence>
<reference evidence="3" key="1">
    <citation type="submission" date="2016-11" db="UniProtKB">
        <authorList>
            <consortium name="WormBaseParasite"/>
        </authorList>
    </citation>
    <scope>IDENTIFICATION</scope>
</reference>